<dbReference type="Proteomes" id="UP001348265">
    <property type="component" value="Unassembled WGS sequence"/>
</dbReference>
<gene>
    <name evidence="1" type="ORF">RB636_09650</name>
</gene>
<reference evidence="1 2" key="1">
    <citation type="submission" date="2023-08" db="EMBL/GenBank/DDBJ databases">
        <authorList>
            <person name="Sharma P."/>
            <person name="Verma V."/>
            <person name="Mohan M.K."/>
            <person name="Dubey A.K."/>
        </authorList>
    </citation>
    <scope>NUCLEOTIDE SEQUENCE [LARGE SCALE GENOMIC DNA]</scope>
    <source>
        <strain evidence="1 2">ADP4</strain>
    </source>
</reference>
<proteinExistence type="predicted"/>
<dbReference type="Pfam" id="PF07676">
    <property type="entry name" value="PD40"/>
    <property type="match status" value="1"/>
</dbReference>
<protein>
    <submittedName>
        <fullName evidence="1">Uncharacterized protein</fullName>
    </submittedName>
</protein>
<comment type="caution">
    <text evidence="1">The sequence shown here is derived from an EMBL/GenBank/DDBJ whole genome shotgun (WGS) entry which is preliminary data.</text>
</comment>
<dbReference type="InterPro" id="IPR011042">
    <property type="entry name" value="6-blade_b-propeller_TolB-like"/>
</dbReference>
<organism evidence="1 2">
    <name type="scientific">Streptomyces chrestomyceticus</name>
    <dbReference type="NCBI Taxonomy" id="68185"/>
    <lineage>
        <taxon>Bacteria</taxon>
        <taxon>Bacillati</taxon>
        <taxon>Actinomycetota</taxon>
        <taxon>Actinomycetes</taxon>
        <taxon>Kitasatosporales</taxon>
        <taxon>Streptomycetaceae</taxon>
        <taxon>Streptomyces</taxon>
    </lineage>
</organism>
<dbReference type="SUPFAM" id="SSF82171">
    <property type="entry name" value="DPP6 N-terminal domain-like"/>
    <property type="match status" value="1"/>
</dbReference>
<name>A0ABU7WPM0_9ACTN</name>
<evidence type="ECO:0000313" key="2">
    <source>
        <dbReference type="Proteomes" id="UP001348265"/>
    </source>
</evidence>
<sequence>MYVRDRWTGRTDILIGAPKQERIHNSQPSISADGRYVAFSSTRGDLVPGDTSNVEDVFVKDRWRDTVARVSVAAAGTQANGCSASSVISADGSRVGYKSRASNLVPSAGADDEDRLARPRARAFFAHDLRTGRTQLAAHNRTGSKVAVLTDIGLSPDGRYALFMGSNTDIVPGDTNSTADAFATELRTGLVRRLSVAADGTEGNDLTYGHVAMSFGNRYAFFTSSASNLVPGDTDGRADVFVRDLRTGTVERVSVASDGTQSNEFTLNCSADLAGCTVVFDSTASHLVPEDGNGESDVFRRRLR</sequence>
<dbReference type="InterPro" id="IPR011659">
    <property type="entry name" value="WD40"/>
</dbReference>
<dbReference type="EMBL" id="JAVFKM010000004">
    <property type="protein sequence ID" value="MEF3113460.1"/>
    <property type="molecule type" value="Genomic_DNA"/>
</dbReference>
<dbReference type="Gene3D" id="2.120.10.30">
    <property type="entry name" value="TolB, C-terminal domain"/>
    <property type="match status" value="1"/>
</dbReference>
<keyword evidence="2" id="KW-1185">Reference proteome</keyword>
<accession>A0ABU7WPM0</accession>
<evidence type="ECO:0000313" key="1">
    <source>
        <dbReference type="EMBL" id="MEF3113460.1"/>
    </source>
</evidence>
<dbReference type="RefSeq" id="WP_331786099.1">
    <property type="nucleotide sequence ID" value="NZ_JAVFKM010000004.1"/>
</dbReference>